<evidence type="ECO:0000256" key="5">
    <source>
        <dbReference type="ARBA" id="ARBA00022840"/>
    </source>
</evidence>
<sequence>MATSRSPTSGSPRSRSGGDGLLHTFCGTPTYVAPEVLSRRGYDGAKVDIWSYDVILFILTAGCLLFCDCNIVSIYRKIYKGDLRCPRWFSADLKRLLHRLLDTNPRTRITISEIMEDNWFKKDVRTERNLGIYLRNCLRSHKC</sequence>
<accession>A0A8J5IHM0</accession>
<evidence type="ECO:0000256" key="1">
    <source>
        <dbReference type="ARBA" id="ARBA00022527"/>
    </source>
</evidence>
<evidence type="ECO:0000313" key="9">
    <source>
        <dbReference type="EMBL" id="KAG6535399.1"/>
    </source>
</evidence>
<keyword evidence="7" id="KW-0812">Transmembrane</keyword>
<evidence type="ECO:0000313" key="10">
    <source>
        <dbReference type="Proteomes" id="UP000734854"/>
    </source>
</evidence>
<evidence type="ECO:0000256" key="6">
    <source>
        <dbReference type="SAM" id="MobiDB-lite"/>
    </source>
</evidence>
<evidence type="ECO:0000259" key="8">
    <source>
        <dbReference type="PROSITE" id="PS50011"/>
    </source>
</evidence>
<dbReference type="InterPro" id="IPR011009">
    <property type="entry name" value="Kinase-like_dom_sf"/>
</dbReference>
<keyword evidence="7" id="KW-1133">Transmembrane helix</keyword>
<dbReference type="PANTHER" id="PTHR43895:SF140">
    <property type="entry name" value="CBL-INTERACTING SERINE_THREONINE-PROTEIN KINASE 12"/>
    <property type="match status" value="1"/>
</dbReference>
<feature type="transmembrane region" description="Helical" evidence="7">
    <location>
        <begin position="54"/>
        <end position="75"/>
    </location>
</feature>
<keyword evidence="1" id="KW-0723">Serine/threonine-protein kinase</keyword>
<dbReference type="Proteomes" id="UP000734854">
    <property type="component" value="Unassembled WGS sequence"/>
</dbReference>
<dbReference type="Pfam" id="PF00069">
    <property type="entry name" value="Pkinase"/>
    <property type="match status" value="1"/>
</dbReference>
<comment type="caution">
    <text evidence="9">The sequence shown here is derived from an EMBL/GenBank/DDBJ whole genome shotgun (WGS) entry which is preliminary data.</text>
</comment>
<dbReference type="PANTHER" id="PTHR43895">
    <property type="entry name" value="CALCIUM/CALMODULIN-DEPENDENT PROTEIN KINASE KINASE-RELATED"/>
    <property type="match status" value="1"/>
</dbReference>
<dbReference type="InterPro" id="IPR000719">
    <property type="entry name" value="Prot_kinase_dom"/>
</dbReference>
<evidence type="ECO:0000256" key="2">
    <source>
        <dbReference type="ARBA" id="ARBA00022679"/>
    </source>
</evidence>
<keyword evidence="3" id="KW-0547">Nucleotide-binding</keyword>
<dbReference type="GO" id="GO:0004674">
    <property type="term" value="F:protein serine/threonine kinase activity"/>
    <property type="evidence" value="ECO:0007669"/>
    <property type="project" value="UniProtKB-KW"/>
</dbReference>
<keyword evidence="2" id="KW-0808">Transferase</keyword>
<dbReference type="GO" id="GO:0005524">
    <property type="term" value="F:ATP binding"/>
    <property type="evidence" value="ECO:0007669"/>
    <property type="project" value="UniProtKB-KW"/>
</dbReference>
<keyword evidence="10" id="KW-1185">Reference proteome</keyword>
<feature type="region of interest" description="Disordered" evidence="6">
    <location>
        <begin position="1"/>
        <end position="20"/>
    </location>
</feature>
<evidence type="ECO:0000256" key="3">
    <source>
        <dbReference type="ARBA" id="ARBA00022741"/>
    </source>
</evidence>
<protein>
    <recommendedName>
        <fullName evidence="8">Protein kinase domain-containing protein</fullName>
    </recommendedName>
</protein>
<evidence type="ECO:0000256" key="4">
    <source>
        <dbReference type="ARBA" id="ARBA00022777"/>
    </source>
</evidence>
<dbReference type="Gene3D" id="1.10.510.10">
    <property type="entry name" value="Transferase(Phosphotransferase) domain 1"/>
    <property type="match status" value="1"/>
</dbReference>
<dbReference type="EMBL" id="JACMSC010000001">
    <property type="protein sequence ID" value="KAG6535399.1"/>
    <property type="molecule type" value="Genomic_DNA"/>
</dbReference>
<organism evidence="9 10">
    <name type="scientific">Zingiber officinale</name>
    <name type="common">Ginger</name>
    <name type="synonym">Amomum zingiber</name>
    <dbReference type="NCBI Taxonomy" id="94328"/>
    <lineage>
        <taxon>Eukaryota</taxon>
        <taxon>Viridiplantae</taxon>
        <taxon>Streptophyta</taxon>
        <taxon>Embryophyta</taxon>
        <taxon>Tracheophyta</taxon>
        <taxon>Spermatophyta</taxon>
        <taxon>Magnoliopsida</taxon>
        <taxon>Liliopsida</taxon>
        <taxon>Zingiberales</taxon>
        <taxon>Zingiberaceae</taxon>
        <taxon>Zingiber</taxon>
    </lineage>
</organism>
<dbReference type="GO" id="GO:0007165">
    <property type="term" value="P:signal transduction"/>
    <property type="evidence" value="ECO:0007669"/>
    <property type="project" value="TreeGrafter"/>
</dbReference>
<reference evidence="9 10" key="1">
    <citation type="submission" date="2020-08" db="EMBL/GenBank/DDBJ databases">
        <title>Plant Genome Project.</title>
        <authorList>
            <person name="Zhang R.-G."/>
        </authorList>
    </citation>
    <scope>NUCLEOTIDE SEQUENCE [LARGE SCALE GENOMIC DNA]</scope>
    <source>
        <tissue evidence="9">Rhizome</tissue>
    </source>
</reference>
<feature type="compositionally biased region" description="Low complexity" evidence="6">
    <location>
        <begin position="1"/>
        <end position="15"/>
    </location>
</feature>
<keyword evidence="7" id="KW-0472">Membrane</keyword>
<gene>
    <name evidence="9" type="ORF">ZIOFF_000367</name>
</gene>
<dbReference type="SUPFAM" id="SSF56112">
    <property type="entry name" value="Protein kinase-like (PK-like)"/>
    <property type="match status" value="1"/>
</dbReference>
<keyword evidence="4" id="KW-0418">Kinase</keyword>
<dbReference type="AlphaFoldDB" id="A0A8J5IHM0"/>
<dbReference type="PROSITE" id="PS50011">
    <property type="entry name" value="PROTEIN_KINASE_DOM"/>
    <property type="match status" value="1"/>
</dbReference>
<feature type="domain" description="Protein kinase" evidence="8">
    <location>
        <begin position="1"/>
        <end position="120"/>
    </location>
</feature>
<name>A0A8J5IHM0_ZINOF</name>
<keyword evidence="5" id="KW-0067">ATP-binding</keyword>
<evidence type="ECO:0000256" key="7">
    <source>
        <dbReference type="SAM" id="Phobius"/>
    </source>
</evidence>
<dbReference type="SMART" id="SM00220">
    <property type="entry name" value="S_TKc"/>
    <property type="match status" value="1"/>
</dbReference>
<proteinExistence type="predicted"/>